<keyword evidence="1" id="KW-0472">Membrane</keyword>
<keyword evidence="1" id="KW-0812">Transmembrane</keyword>
<dbReference type="Proteomes" id="UP000501058">
    <property type="component" value="Chromosome"/>
</dbReference>
<organism evidence="2 3">
    <name type="scientific">Propioniciclava coleopterorum</name>
    <dbReference type="NCBI Taxonomy" id="2714937"/>
    <lineage>
        <taxon>Bacteria</taxon>
        <taxon>Bacillati</taxon>
        <taxon>Actinomycetota</taxon>
        <taxon>Actinomycetes</taxon>
        <taxon>Propionibacteriales</taxon>
        <taxon>Propionibacteriaceae</taxon>
        <taxon>Propioniciclava</taxon>
    </lineage>
</organism>
<accession>A0A6G7Y4P8</accession>
<dbReference type="AlphaFoldDB" id="A0A6G7Y4P8"/>
<feature type="transmembrane region" description="Helical" evidence="1">
    <location>
        <begin position="28"/>
        <end position="48"/>
    </location>
</feature>
<keyword evidence="3" id="KW-1185">Reference proteome</keyword>
<sequence length="188" mass="19923">MTTTHTSPAPTTALTDTALRRLARFERALGVTGILFIGAMFGFFYAWVCSTMWGLDAADPQVAIAAMQAMNASVRNWAFFPGFFLTPVMLGAWAVVALLARRRGTAALAGLAALVYLGGCLIFTNTFNLPLNDALAAVVIPQDAAQAAQVWADYSGPWQLRNIARTVFSGLSLALAAAALALPRRTAA</sequence>
<evidence type="ECO:0000256" key="1">
    <source>
        <dbReference type="SAM" id="Phobius"/>
    </source>
</evidence>
<evidence type="ECO:0000313" key="2">
    <source>
        <dbReference type="EMBL" id="QIK71601.1"/>
    </source>
</evidence>
<dbReference type="EMBL" id="CP049865">
    <property type="protein sequence ID" value="QIK71601.1"/>
    <property type="molecule type" value="Genomic_DNA"/>
</dbReference>
<keyword evidence="1" id="KW-1133">Transmembrane helix</keyword>
<gene>
    <name evidence="2" type="ORF">G7070_04075</name>
</gene>
<name>A0A6G7Y4P8_9ACTN</name>
<dbReference type="InterPro" id="IPR013901">
    <property type="entry name" value="Anthrone_oxy"/>
</dbReference>
<dbReference type="RefSeq" id="WP_166232163.1">
    <property type="nucleotide sequence ID" value="NZ_CP049865.1"/>
</dbReference>
<reference evidence="2 3" key="1">
    <citation type="submission" date="2020-03" db="EMBL/GenBank/DDBJ databases">
        <title>Propioniciclava sp. nov., isolated from Hydrophilus acuminatus.</title>
        <authorList>
            <person name="Hyun D.-W."/>
            <person name="Bae J.-W."/>
        </authorList>
    </citation>
    <scope>NUCLEOTIDE SEQUENCE [LARGE SCALE GENOMIC DNA]</scope>
    <source>
        <strain evidence="2 3">HDW11</strain>
    </source>
</reference>
<proteinExistence type="predicted"/>
<dbReference type="Pfam" id="PF08592">
    <property type="entry name" value="Anthrone_oxy"/>
    <property type="match status" value="1"/>
</dbReference>
<dbReference type="KEGG" id="prv:G7070_04075"/>
<feature type="transmembrane region" description="Helical" evidence="1">
    <location>
        <begin position="106"/>
        <end position="124"/>
    </location>
</feature>
<feature type="transmembrane region" description="Helical" evidence="1">
    <location>
        <begin position="77"/>
        <end position="99"/>
    </location>
</feature>
<feature type="transmembrane region" description="Helical" evidence="1">
    <location>
        <begin position="163"/>
        <end position="182"/>
    </location>
</feature>
<protein>
    <submittedName>
        <fullName evidence="2">DUF1772 domain-containing protein</fullName>
    </submittedName>
</protein>
<evidence type="ECO:0000313" key="3">
    <source>
        <dbReference type="Proteomes" id="UP000501058"/>
    </source>
</evidence>